<feature type="region of interest" description="Disordered" evidence="1">
    <location>
        <begin position="42"/>
        <end position="63"/>
    </location>
</feature>
<name>A0A6J7TIH9_9ZZZZ</name>
<sequence>MPSALSVVEAKAKSKRTEPVTTHAFRGLRPIPFASFDQGPLITWSSPSKSGRRGQKIQRPKINRRAGSKVRIVIIEHTIPIAPIGPRPAVFVSWLKSKIRSEIATVDPEARIGSHTPL</sequence>
<feature type="compositionally biased region" description="Basic residues" evidence="1">
    <location>
        <begin position="50"/>
        <end position="63"/>
    </location>
</feature>
<dbReference type="AlphaFoldDB" id="A0A6J7TIH9"/>
<evidence type="ECO:0000313" key="2">
    <source>
        <dbReference type="EMBL" id="CAB5052870.1"/>
    </source>
</evidence>
<gene>
    <name evidence="2" type="ORF">UFOPK4284_01069</name>
</gene>
<reference evidence="2" key="1">
    <citation type="submission" date="2020-05" db="EMBL/GenBank/DDBJ databases">
        <authorList>
            <person name="Chiriac C."/>
            <person name="Salcher M."/>
            <person name="Ghai R."/>
            <person name="Kavagutti S V."/>
        </authorList>
    </citation>
    <scope>NUCLEOTIDE SEQUENCE</scope>
</reference>
<dbReference type="EMBL" id="CAFBQE010000094">
    <property type="protein sequence ID" value="CAB5052870.1"/>
    <property type="molecule type" value="Genomic_DNA"/>
</dbReference>
<proteinExistence type="predicted"/>
<evidence type="ECO:0000256" key="1">
    <source>
        <dbReference type="SAM" id="MobiDB-lite"/>
    </source>
</evidence>
<organism evidence="2">
    <name type="scientific">freshwater metagenome</name>
    <dbReference type="NCBI Taxonomy" id="449393"/>
    <lineage>
        <taxon>unclassified sequences</taxon>
        <taxon>metagenomes</taxon>
        <taxon>ecological metagenomes</taxon>
    </lineage>
</organism>
<accession>A0A6J7TIH9</accession>
<protein>
    <submittedName>
        <fullName evidence="2">Unannotated protein</fullName>
    </submittedName>
</protein>